<dbReference type="InterPro" id="IPR024997">
    <property type="entry name" value="DUF3892"/>
</dbReference>
<comment type="caution">
    <text evidence="2">The sequence shown here is derived from an EMBL/GenBank/DDBJ whole genome shotgun (WGS) entry which is preliminary data.</text>
</comment>
<evidence type="ECO:0000313" key="3">
    <source>
        <dbReference type="Proteomes" id="UP001611075"/>
    </source>
</evidence>
<evidence type="ECO:0000313" key="2">
    <source>
        <dbReference type="EMBL" id="MFI0793747.1"/>
    </source>
</evidence>
<reference evidence="2 3" key="1">
    <citation type="submission" date="2024-10" db="EMBL/GenBank/DDBJ databases">
        <title>The Natural Products Discovery Center: Release of the First 8490 Sequenced Strains for Exploring Actinobacteria Biosynthetic Diversity.</title>
        <authorList>
            <person name="Kalkreuter E."/>
            <person name="Kautsar S.A."/>
            <person name="Yang D."/>
            <person name="Bader C.D."/>
            <person name="Teijaro C.N."/>
            <person name="Fluegel L."/>
            <person name="Davis C.M."/>
            <person name="Simpson J.R."/>
            <person name="Lauterbach L."/>
            <person name="Steele A.D."/>
            <person name="Gui C."/>
            <person name="Meng S."/>
            <person name="Li G."/>
            <person name="Viehrig K."/>
            <person name="Ye F."/>
            <person name="Su P."/>
            <person name="Kiefer A.F."/>
            <person name="Nichols A."/>
            <person name="Cepeda A.J."/>
            <person name="Yan W."/>
            <person name="Fan B."/>
            <person name="Jiang Y."/>
            <person name="Adhikari A."/>
            <person name="Zheng C.-J."/>
            <person name="Schuster L."/>
            <person name="Cowan T.M."/>
            <person name="Smanski M.J."/>
            <person name="Chevrette M.G."/>
            <person name="De Carvalho L.P.S."/>
            <person name="Shen B."/>
        </authorList>
    </citation>
    <scope>NUCLEOTIDE SEQUENCE [LARGE SCALE GENOMIC DNA]</scope>
    <source>
        <strain evidence="2 3">NPDC021253</strain>
    </source>
</reference>
<dbReference type="RefSeq" id="WP_396679440.1">
    <property type="nucleotide sequence ID" value="NZ_JBIRPU010000007.1"/>
</dbReference>
<gene>
    <name evidence="2" type="ORF">ACH4OY_13805</name>
</gene>
<dbReference type="EMBL" id="JBIRPU010000007">
    <property type="protein sequence ID" value="MFI0793747.1"/>
    <property type="molecule type" value="Genomic_DNA"/>
</dbReference>
<dbReference type="Proteomes" id="UP001611075">
    <property type="component" value="Unassembled WGS sequence"/>
</dbReference>
<dbReference type="Pfam" id="PF13031">
    <property type="entry name" value="DUF3892"/>
    <property type="match status" value="1"/>
</dbReference>
<proteinExistence type="predicted"/>
<accession>A0ABW7SNF3</accession>
<keyword evidence="3" id="KW-1185">Reference proteome</keyword>
<evidence type="ECO:0000256" key="1">
    <source>
        <dbReference type="SAM" id="MobiDB-lite"/>
    </source>
</evidence>
<name>A0ABW7SNF3_9ACTN</name>
<sequence>MVRPRNGRPYLRTVADGSAPNNLDSMPECAHA</sequence>
<feature type="region of interest" description="Disordered" evidence="1">
    <location>
        <begin position="1"/>
        <end position="32"/>
    </location>
</feature>
<organism evidence="2 3">
    <name type="scientific">Micromonospora rubida</name>
    <dbReference type="NCBI Taxonomy" id="2697657"/>
    <lineage>
        <taxon>Bacteria</taxon>
        <taxon>Bacillati</taxon>
        <taxon>Actinomycetota</taxon>
        <taxon>Actinomycetes</taxon>
        <taxon>Micromonosporales</taxon>
        <taxon>Micromonosporaceae</taxon>
        <taxon>Micromonospora</taxon>
    </lineage>
</organism>
<protein>
    <submittedName>
        <fullName evidence="2">DUF3892 domain-containing protein</fullName>
    </submittedName>
</protein>